<organism evidence="2 3">
    <name type="scientific">Scophthalmus maximus</name>
    <name type="common">Turbot</name>
    <name type="synonym">Psetta maxima</name>
    <dbReference type="NCBI Taxonomy" id="52904"/>
    <lineage>
        <taxon>Eukaryota</taxon>
        <taxon>Metazoa</taxon>
        <taxon>Chordata</taxon>
        <taxon>Craniata</taxon>
        <taxon>Vertebrata</taxon>
        <taxon>Euteleostomi</taxon>
        <taxon>Actinopterygii</taxon>
        <taxon>Neopterygii</taxon>
        <taxon>Teleostei</taxon>
        <taxon>Neoteleostei</taxon>
        <taxon>Acanthomorphata</taxon>
        <taxon>Carangaria</taxon>
        <taxon>Pleuronectiformes</taxon>
        <taxon>Pleuronectoidei</taxon>
        <taxon>Scophthalmidae</taxon>
        <taxon>Scophthalmus</taxon>
    </lineage>
</organism>
<feature type="region of interest" description="Disordered" evidence="1">
    <location>
        <begin position="167"/>
        <end position="189"/>
    </location>
</feature>
<dbReference type="EMBL" id="VEVO01000032">
    <property type="protein sequence ID" value="KAF0022346.1"/>
    <property type="molecule type" value="Genomic_DNA"/>
</dbReference>
<feature type="compositionally biased region" description="Polar residues" evidence="1">
    <location>
        <begin position="9"/>
        <end position="21"/>
    </location>
</feature>
<proteinExistence type="predicted"/>
<protein>
    <submittedName>
        <fullName evidence="2">Uncharacterized protein</fullName>
    </submittedName>
</protein>
<name>A0A6A4RIP3_SCOMX</name>
<evidence type="ECO:0000256" key="1">
    <source>
        <dbReference type="SAM" id="MobiDB-lite"/>
    </source>
</evidence>
<accession>A0A6A4RIP3</accession>
<dbReference type="Proteomes" id="UP000438429">
    <property type="component" value="Unassembled WGS sequence"/>
</dbReference>
<sequence>MEPTAERAPTSTPVENGSFQCPTPAVVSGGDRRTREILTAVLRKMFSTFLRNMTRHSSSGSSSRPFALLPPDNRYAVRHNYFLRIVGFKRTVDELVKGKAHRHQHPTHVDTVGTSGPSSLRTVHFTGFAVRRPRCHSSERKQVVVSHSNTKTRERSYARPALPLCGEQNTGRDVIGSPALGLRNSSDEI</sequence>
<dbReference type="AlphaFoldDB" id="A0A6A4RIP3"/>
<comment type="caution">
    <text evidence="2">The sequence shown here is derived from an EMBL/GenBank/DDBJ whole genome shotgun (WGS) entry which is preliminary data.</text>
</comment>
<gene>
    <name evidence="2" type="ORF">F2P81_025411</name>
</gene>
<evidence type="ECO:0000313" key="2">
    <source>
        <dbReference type="EMBL" id="KAF0022346.1"/>
    </source>
</evidence>
<feature type="region of interest" description="Disordered" evidence="1">
    <location>
        <begin position="1"/>
        <end position="30"/>
    </location>
</feature>
<reference evidence="2 3" key="1">
    <citation type="submission" date="2019-06" db="EMBL/GenBank/DDBJ databases">
        <title>Draft genomes of female and male turbot (Scophthalmus maximus).</title>
        <authorList>
            <person name="Xu H."/>
            <person name="Xu X.-W."/>
            <person name="Shao C."/>
            <person name="Chen S."/>
        </authorList>
    </citation>
    <scope>NUCLEOTIDE SEQUENCE [LARGE SCALE GENOMIC DNA]</scope>
    <source>
        <strain evidence="2">Ysfricsl-2016a</strain>
        <tissue evidence="2">Blood</tissue>
    </source>
</reference>
<evidence type="ECO:0000313" key="3">
    <source>
        <dbReference type="Proteomes" id="UP000438429"/>
    </source>
</evidence>